<name>A0ACC5QYR6_9HYPH</name>
<accession>A0ACC5QYR6</accession>
<reference evidence="1" key="1">
    <citation type="submission" date="2021-01" db="EMBL/GenBank/DDBJ databases">
        <authorList>
            <person name="Sun Q."/>
        </authorList>
    </citation>
    <scope>NUCLEOTIDE SEQUENCE</scope>
    <source>
        <strain evidence="1">YIM B02566</strain>
    </source>
</reference>
<dbReference type="EMBL" id="JAENHL010000004">
    <property type="protein sequence ID" value="MBK1865540.1"/>
    <property type="molecule type" value="Genomic_DNA"/>
</dbReference>
<evidence type="ECO:0000313" key="2">
    <source>
        <dbReference type="Proteomes" id="UP000616151"/>
    </source>
</evidence>
<comment type="caution">
    <text evidence="1">The sequence shown here is derived from an EMBL/GenBank/DDBJ whole genome shotgun (WGS) entry which is preliminary data.</text>
</comment>
<proteinExistence type="predicted"/>
<protein>
    <submittedName>
        <fullName evidence="1">LacI family DNA-binding transcriptional regulator</fullName>
    </submittedName>
</protein>
<organism evidence="1 2">
    <name type="scientific">Taklimakanibacter albus</name>
    <dbReference type="NCBI Taxonomy" id="2800327"/>
    <lineage>
        <taxon>Bacteria</taxon>
        <taxon>Pseudomonadati</taxon>
        <taxon>Pseudomonadota</taxon>
        <taxon>Alphaproteobacteria</taxon>
        <taxon>Hyphomicrobiales</taxon>
        <taxon>Aestuariivirgaceae</taxon>
        <taxon>Taklimakanibacter</taxon>
    </lineage>
</organism>
<gene>
    <name evidence="1" type="ORF">JHL16_04190</name>
</gene>
<sequence>MAEKRTDKVTITEVALLAGVSTATAGRVLGGYGYASEEIKKRVKASAERLGYRPNLLARGLITGKTRTIGVVAGDIQSPFYSSILRGIADVARAEGFGVLLTNSDELLARELEAVQLLLEKQVDGLIVAPCDTERSDHLRRALKGGCPIVQFDRMVKGLGADAVTVDNRKASREAISSLIDAGHRRIAILAELERWDSGDISSFIARVTARSIEPTTLFPSWQRLFGYVEAHLSAGIDLDRALIGRVGAYSLEAARLQALHLLRLPDRPTGLFTADGLMTAGAVDAITSLGVQIPDQLSMIGFDDLDWMSFLKPQITAVVQPVTAMGQTAARLMLERIAGSDSPPRHVTLELALTRRGSVSKPA</sequence>
<dbReference type="Proteomes" id="UP000616151">
    <property type="component" value="Unassembled WGS sequence"/>
</dbReference>
<keyword evidence="2" id="KW-1185">Reference proteome</keyword>
<keyword evidence="1" id="KW-0238">DNA-binding</keyword>
<evidence type="ECO:0000313" key="1">
    <source>
        <dbReference type="EMBL" id="MBK1865540.1"/>
    </source>
</evidence>